<accession>A0AAD9K7Y5</accession>
<evidence type="ECO:0000313" key="1">
    <source>
        <dbReference type="EMBL" id="KAK2166382.1"/>
    </source>
</evidence>
<protein>
    <submittedName>
        <fullName evidence="1">Uncharacterized protein</fullName>
    </submittedName>
</protein>
<proteinExistence type="predicted"/>
<name>A0AAD9K7Y5_RIDPI</name>
<dbReference type="AlphaFoldDB" id="A0AAD9K7Y5"/>
<reference evidence="1" key="1">
    <citation type="journal article" date="2023" name="Mol. Biol. Evol.">
        <title>Third-Generation Sequencing Reveals the Adaptive Role of the Epigenome in Three Deep-Sea Polychaetes.</title>
        <authorList>
            <person name="Perez M."/>
            <person name="Aroh O."/>
            <person name="Sun Y."/>
            <person name="Lan Y."/>
            <person name="Juniper S.K."/>
            <person name="Young C.R."/>
            <person name="Angers B."/>
            <person name="Qian P.Y."/>
        </authorList>
    </citation>
    <scope>NUCLEOTIDE SEQUENCE</scope>
    <source>
        <strain evidence="1">R07B-5</strain>
    </source>
</reference>
<evidence type="ECO:0000313" key="2">
    <source>
        <dbReference type="Proteomes" id="UP001209878"/>
    </source>
</evidence>
<comment type="caution">
    <text evidence="1">The sequence shown here is derived from an EMBL/GenBank/DDBJ whole genome shotgun (WGS) entry which is preliminary data.</text>
</comment>
<organism evidence="1 2">
    <name type="scientific">Ridgeia piscesae</name>
    <name type="common">Tubeworm</name>
    <dbReference type="NCBI Taxonomy" id="27915"/>
    <lineage>
        <taxon>Eukaryota</taxon>
        <taxon>Metazoa</taxon>
        <taxon>Spiralia</taxon>
        <taxon>Lophotrochozoa</taxon>
        <taxon>Annelida</taxon>
        <taxon>Polychaeta</taxon>
        <taxon>Sedentaria</taxon>
        <taxon>Canalipalpata</taxon>
        <taxon>Sabellida</taxon>
        <taxon>Siboglinidae</taxon>
        <taxon>Ridgeia</taxon>
    </lineage>
</organism>
<dbReference type="Proteomes" id="UP001209878">
    <property type="component" value="Unassembled WGS sequence"/>
</dbReference>
<keyword evidence="2" id="KW-1185">Reference proteome</keyword>
<gene>
    <name evidence="1" type="ORF">NP493_1324g00023</name>
</gene>
<sequence>MLGDGLVEERVLPLYMLWWRLLLGRFPGDLRGLIVTGGGVGRGVVVISLFLLLPPVLATHLRAHAGVTCRHARGWLHGQGRLRLPPLLPPAAPLRWGSNLGLWGVSKRGAEGDWELSDGETIAVSG</sequence>
<dbReference type="EMBL" id="JAODUO010001323">
    <property type="protein sequence ID" value="KAK2166382.1"/>
    <property type="molecule type" value="Genomic_DNA"/>
</dbReference>